<feature type="transmembrane region" description="Helical" evidence="10">
    <location>
        <begin position="323"/>
        <end position="340"/>
    </location>
</feature>
<evidence type="ECO:0000256" key="9">
    <source>
        <dbReference type="ARBA" id="ARBA00023136"/>
    </source>
</evidence>
<keyword evidence="4 11" id="KW-0328">Glycosyltransferase</keyword>
<protein>
    <submittedName>
        <fullName evidence="11">Mannosyltransferase (PIG-V)</fullName>
    </submittedName>
</protein>
<feature type="transmembrane region" description="Helical" evidence="10">
    <location>
        <begin position="178"/>
        <end position="208"/>
    </location>
</feature>
<dbReference type="PATRIC" id="fig|1050174.4.peg.251"/>
<evidence type="ECO:0000256" key="8">
    <source>
        <dbReference type="ARBA" id="ARBA00022989"/>
    </source>
</evidence>
<organism evidence="11 12">
    <name type="scientific">Corynebacterium epidermidicanis</name>
    <dbReference type="NCBI Taxonomy" id="1050174"/>
    <lineage>
        <taxon>Bacteria</taxon>
        <taxon>Bacillati</taxon>
        <taxon>Actinomycetota</taxon>
        <taxon>Actinomycetes</taxon>
        <taxon>Mycobacteriales</taxon>
        <taxon>Corynebacteriaceae</taxon>
        <taxon>Corynebacterium</taxon>
    </lineage>
</organism>
<dbReference type="RefSeq" id="WP_052843270.1">
    <property type="nucleotide sequence ID" value="NZ_CP011541.1"/>
</dbReference>
<evidence type="ECO:0000256" key="3">
    <source>
        <dbReference type="ARBA" id="ARBA00022502"/>
    </source>
</evidence>
<feature type="transmembrane region" description="Helical" evidence="10">
    <location>
        <begin position="18"/>
        <end position="40"/>
    </location>
</feature>
<evidence type="ECO:0000256" key="4">
    <source>
        <dbReference type="ARBA" id="ARBA00022676"/>
    </source>
</evidence>
<comment type="subcellular location">
    <subcellularLocation>
        <location evidence="1">Endoplasmic reticulum membrane</location>
        <topology evidence="1">Multi-pass membrane protein</topology>
    </subcellularLocation>
</comment>
<feature type="transmembrane region" description="Helical" evidence="10">
    <location>
        <begin position="405"/>
        <end position="428"/>
    </location>
</feature>
<dbReference type="UniPathway" id="UPA00196"/>
<evidence type="ECO:0000256" key="6">
    <source>
        <dbReference type="ARBA" id="ARBA00022692"/>
    </source>
</evidence>
<evidence type="ECO:0000256" key="1">
    <source>
        <dbReference type="ARBA" id="ARBA00004477"/>
    </source>
</evidence>
<evidence type="ECO:0000256" key="10">
    <source>
        <dbReference type="SAM" id="Phobius"/>
    </source>
</evidence>
<dbReference type="GO" id="GO:0000009">
    <property type="term" value="F:alpha-1,6-mannosyltransferase activity"/>
    <property type="evidence" value="ECO:0007669"/>
    <property type="project" value="InterPro"/>
</dbReference>
<feature type="transmembrane region" description="Helical" evidence="10">
    <location>
        <begin position="277"/>
        <end position="303"/>
    </location>
</feature>
<evidence type="ECO:0000313" key="12">
    <source>
        <dbReference type="Proteomes" id="UP000035368"/>
    </source>
</evidence>
<sequence length="434" mass="46413">MTAPAAPRQSLPRIHPDWFWAAGVFLVTSAVRLLVVLLLADERGKSLTSVLDRWDAMHYQAIARGGYFETGPGIPANDFETRLAFFPLFPFTMRLVSEITGLSLFQAGILINVVAGTALVAAAMFIAGHMGAGLRGRIAAGVLVAGAPMALTYNMTYTEAMFAAFAYWALWAMLQRRWWLAGVLVFFTCLTRLTGIDLFIVFAIVVLAWGRTRLSAWIALVISSLGLISYLGFVQSHTRDIGGYFGLQKKGWNSTFDFGESVLRFLRWGFSGTSDSWVVICGFFILATVVCLLATLPSALGSVRSGGGLGQVGGVAGVGESALPWPVWLFSAGVAANILLSDGVLTARPRLLLPAIICLLPVALAISRGFVGDGVETGSGVAADGSPDEMRVSGGLSTALRVMSYLRWGLLLLSWVVFGALISGHPLIATKWAI</sequence>
<keyword evidence="8 10" id="KW-1133">Transmembrane helix</keyword>
<accession>A0A0G3GLS1</accession>
<dbReference type="OrthoDB" id="151635at2"/>
<dbReference type="GO" id="GO:0006506">
    <property type="term" value="P:GPI anchor biosynthetic process"/>
    <property type="evidence" value="ECO:0007669"/>
    <property type="project" value="UniProtKB-UniPathway"/>
</dbReference>
<dbReference type="PANTHER" id="PTHR12468">
    <property type="entry name" value="GPI MANNOSYLTRANSFERASE 2"/>
    <property type="match status" value="1"/>
</dbReference>
<name>A0A0G3GLS1_9CORY</name>
<feature type="transmembrane region" description="Helical" evidence="10">
    <location>
        <begin position="352"/>
        <end position="371"/>
    </location>
</feature>
<dbReference type="STRING" id="1050174.CEPID_01245"/>
<dbReference type="KEGG" id="cei:CEPID_01245"/>
<evidence type="ECO:0000256" key="5">
    <source>
        <dbReference type="ARBA" id="ARBA00022679"/>
    </source>
</evidence>
<evidence type="ECO:0000256" key="2">
    <source>
        <dbReference type="ARBA" id="ARBA00004687"/>
    </source>
</evidence>
<comment type="pathway">
    <text evidence="2">Glycolipid biosynthesis; glycosylphosphatidylinositol-anchor biosynthesis.</text>
</comment>
<dbReference type="PANTHER" id="PTHR12468:SF2">
    <property type="entry name" value="GPI MANNOSYLTRANSFERASE 2"/>
    <property type="match status" value="1"/>
</dbReference>
<dbReference type="EMBL" id="CP011541">
    <property type="protein sequence ID" value="AKK02136.1"/>
    <property type="molecule type" value="Genomic_DNA"/>
</dbReference>
<dbReference type="GO" id="GO:0016020">
    <property type="term" value="C:membrane"/>
    <property type="evidence" value="ECO:0007669"/>
    <property type="project" value="GOC"/>
</dbReference>
<dbReference type="GO" id="GO:0004376">
    <property type="term" value="F:GPI mannosyltransferase activity"/>
    <property type="evidence" value="ECO:0007669"/>
    <property type="project" value="InterPro"/>
</dbReference>
<reference evidence="11 12" key="1">
    <citation type="submission" date="2015-05" db="EMBL/GenBank/DDBJ databases">
        <title>Complete genome sequence of Corynebacterium epidermidicanis DSM 45586, isolated from the skin of a dog suffering from pruritus.</title>
        <authorList>
            <person name="Ruckert C."/>
            <person name="Albersmeier A."/>
            <person name="Winkler A."/>
            <person name="Tauch A."/>
        </authorList>
    </citation>
    <scope>NUCLEOTIDE SEQUENCE [LARGE SCALE GENOMIC DNA]</scope>
    <source>
        <strain evidence="11 12">DSM 45586</strain>
    </source>
</reference>
<dbReference type="InterPro" id="IPR007315">
    <property type="entry name" value="PIG-V/Gpi18"/>
</dbReference>
<keyword evidence="3" id="KW-0337">GPI-anchor biosynthesis</keyword>
<keyword evidence="6 10" id="KW-0812">Transmembrane</keyword>
<evidence type="ECO:0000313" key="11">
    <source>
        <dbReference type="EMBL" id="AKK02136.1"/>
    </source>
</evidence>
<gene>
    <name evidence="11" type="ORF">CEPID_01245</name>
</gene>
<dbReference type="AlphaFoldDB" id="A0A0G3GLS1"/>
<proteinExistence type="predicted"/>
<evidence type="ECO:0000256" key="7">
    <source>
        <dbReference type="ARBA" id="ARBA00022824"/>
    </source>
</evidence>
<dbReference type="Proteomes" id="UP000035368">
    <property type="component" value="Chromosome"/>
</dbReference>
<keyword evidence="5 11" id="KW-0808">Transferase</keyword>
<feature type="transmembrane region" description="Helical" evidence="10">
    <location>
        <begin position="102"/>
        <end position="126"/>
    </location>
</feature>
<keyword evidence="12" id="KW-1185">Reference proteome</keyword>
<keyword evidence="7" id="KW-0256">Endoplasmic reticulum</keyword>
<keyword evidence="9 10" id="KW-0472">Membrane</keyword>
<feature type="transmembrane region" description="Helical" evidence="10">
    <location>
        <begin position="214"/>
        <end position="233"/>
    </location>
</feature>